<dbReference type="InterPro" id="IPR007624">
    <property type="entry name" value="RNA_pol_sigma70_r3"/>
</dbReference>
<dbReference type="EMBL" id="JACNIG010000297">
    <property type="protein sequence ID" value="MBC8433417.1"/>
    <property type="molecule type" value="Genomic_DNA"/>
</dbReference>
<dbReference type="Pfam" id="PF04545">
    <property type="entry name" value="Sigma70_r4"/>
    <property type="match status" value="1"/>
</dbReference>
<dbReference type="PRINTS" id="PR00046">
    <property type="entry name" value="SIGMA70FCT"/>
</dbReference>
<evidence type="ECO:0000256" key="3">
    <source>
        <dbReference type="ARBA" id="ARBA00023125"/>
    </source>
</evidence>
<dbReference type="NCBIfam" id="TIGR02937">
    <property type="entry name" value="sigma70-ECF"/>
    <property type="match status" value="1"/>
</dbReference>
<dbReference type="InterPro" id="IPR012845">
    <property type="entry name" value="RNA_pol_sigma_FliA_WhiG"/>
</dbReference>
<comment type="caution">
    <text evidence="7">The sequence shown here is derived from an EMBL/GenBank/DDBJ whole genome shotgun (WGS) entry which is preliminary data.</text>
</comment>
<evidence type="ECO:0000313" key="7">
    <source>
        <dbReference type="EMBL" id="MBC8433417.1"/>
    </source>
</evidence>
<dbReference type="Gene3D" id="1.10.1740.10">
    <property type="match status" value="1"/>
</dbReference>
<feature type="domain" description="RNA polymerase sigma-70" evidence="6">
    <location>
        <begin position="193"/>
        <end position="219"/>
    </location>
</feature>
<dbReference type="Pfam" id="PF04542">
    <property type="entry name" value="Sigma70_r2"/>
    <property type="match status" value="1"/>
</dbReference>
<keyword evidence="3" id="KW-0238">DNA-binding</keyword>
<evidence type="ECO:0000256" key="2">
    <source>
        <dbReference type="ARBA" id="ARBA00023082"/>
    </source>
</evidence>
<dbReference type="InterPro" id="IPR000943">
    <property type="entry name" value="RNA_pol_sigma70"/>
</dbReference>
<evidence type="ECO:0000313" key="8">
    <source>
        <dbReference type="Proteomes" id="UP000605201"/>
    </source>
</evidence>
<dbReference type="PROSITE" id="PS00716">
    <property type="entry name" value="SIGMA70_2"/>
    <property type="match status" value="1"/>
</dbReference>
<dbReference type="AlphaFoldDB" id="A0A8J6TVA1"/>
<organism evidence="7 8">
    <name type="scientific">Candidatus Desulfatibia vada</name>
    <dbReference type="NCBI Taxonomy" id="2841696"/>
    <lineage>
        <taxon>Bacteria</taxon>
        <taxon>Pseudomonadati</taxon>
        <taxon>Thermodesulfobacteriota</taxon>
        <taxon>Desulfobacteria</taxon>
        <taxon>Desulfobacterales</taxon>
        <taxon>Desulfobacterales incertae sedis</taxon>
        <taxon>Candidatus Desulfatibia</taxon>
    </lineage>
</organism>
<evidence type="ECO:0000256" key="4">
    <source>
        <dbReference type="ARBA" id="ARBA00023163"/>
    </source>
</evidence>
<dbReference type="Proteomes" id="UP000605201">
    <property type="component" value="Unassembled WGS sequence"/>
</dbReference>
<keyword evidence="2" id="KW-0731">Sigma factor</keyword>
<name>A0A8J6TVA1_9BACT</name>
<dbReference type="Gene3D" id="1.20.140.160">
    <property type="match status" value="1"/>
</dbReference>
<proteinExistence type="predicted"/>
<feature type="coiled-coil region" evidence="5">
    <location>
        <begin position="78"/>
        <end position="105"/>
    </location>
</feature>
<keyword evidence="4" id="KW-0804">Transcription</keyword>
<dbReference type="PANTHER" id="PTHR30385:SF7">
    <property type="entry name" value="RNA POLYMERASE SIGMA FACTOR FLIA"/>
    <property type="match status" value="1"/>
</dbReference>
<dbReference type="SUPFAM" id="SSF88659">
    <property type="entry name" value="Sigma3 and sigma4 domains of RNA polymerase sigma factors"/>
    <property type="match status" value="2"/>
</dbReference>
<sequence>MKELILKYAPLVKQIAERMAIRLPPHICKEELIGPGTMGLYDALDKFDQKKGVKFRTYAKSRIRGAILDELRKMDWVSESVRRDIRKIENAIRTLESRLGREAEDFEIAQEIGINIESYHRMTCRVQGADLLSLDEIMPDGFTTKLSKQASDILSPFNELQKKELKGIISKGLSKLKEKERLVMSLYYHEELTLKEIAKVLDLTESRISQIHSKAIIKLRVKLKSYYEKQG</sequence>
<dbReference type="NCBIfam" id="NF005413">
    <property type="entry name" value="PRK06986.1"/>
    <property type="match status" value="1"/>
</dbReference>
<keyword evidence="5" id="KW-0175">Coiled coil</keyword>
<reference evidence="7 8" key="1">
    <citation type="submission" date="2020-08" db="EMBL/GenBank/DDBJ databases">
        <title>Bridging the membrane lipid divide: bacteria of the FCB group superphylum have the potential to synthesize archaeal ether lipids.</title>
        <authorList>
            <person name="Villanueva L."/>
            <person name="Von Meijenfeldt F.A.B."/>
            <person name="Westbye A.B."/>
            <person name="Yadav S."/>
            <person name="Hopmans E.C."/>
            <person name="Dutilh B.E."/>
            <person name="Sinninghe Damste J.S."/>
        </authorList>
    </citation>
    <scope>NUCLEOTIDE SEQUENCE [LARGE SCALE GENOMIC DNA]</scope>
    <source>
        <strain evidence="7">NIOZ-UU17</strain>
    </source>
</reference>
<dbReference type="GO" id="GO:0003899">
    <property type="term" value="F:DNA-directed RNA polymerase activity"/>
    <property type="evidence" value="ECO:0007669"/>
    <property type="project" value="InterPro"/>
</dbReference>
<dbReference type="CDD" id="cd06171">
    <property type="entry name" value="Sigma70_r4"/>
    <property type="match status" value="1"/>
</dbReference>
<dbReference type="SUPFAM" id="SSF88946">
    <property type="entry name" value="Sigma2 domain of RNA polymerase sigma factors"/>
    <property type="match status" value="1"/>
</dbReference>
<dbReference type="GO" id="GO:0003677">
    <property type="term" value="F:DNA binding"/>
    <property type="evidence" value="ECO:0007669"/>
    <property type="project" value="UniProtKB-KW"/>
</dbReference>
<protein>
    <submittedName>
        <fullName evidence="7">FliA/WhiG family RNA polymerase sigma factor</fullName>
    </submittedName>
</protein>
<dbReference type="NCBIfam" id="TIGR02479">
    <property type="entry name" value="FliA_WhiG"/>
    <property type="match status" value="1"/>
</dbReference>
<keyword evidence="1" id="KW-0805">Transcription regulation</keyword>
<evidence type="ECO:0000256" key="1">
    <source>
        <dbReference type="ARBA" id="ARBA00023015"/>
    </source>
</evidence>
<dbReference type="InterPro" id="IPR007630">
    <property type="entry name" value="RNA_pol_sigma70_r4"/>
</dbReference>
<dbReference type="GO" id="GO:0006352">
    <property type="term" value="P:DNA-templated transcription initiation"/>
    <property type="evidence" value="ECO:0007669"/>
    <property type="project" value="InterPro"/>
</dbReference>
<accession>A0A8J6TVA1</accession>
<evidence type="ECO:0000256" key="5">
    <source>
        <dbReference type="SAM" id="Coils"/>
    </source>
</evidence>
<dbReference type="GO" id="GO:0016987">
    <property type="term" value="F:sigma factor activity"/>
    <property type="evidence" value="ECO:0007669"/>
    <property type="project" value="UniProtKB-KW"/>
</dbReference>
<dbReference type="InterPro" id="IPR013325">
    <property type="entry name" value="RNA_pol_sigma_r2"/>
</dbReference>
<evidence type="ECO:0000259" key="6">
    <source>
        <dbReference type="PROSITE" id="PS00716"/>
    </source>
</evidence>
<dbReference type="PIRSF" id="PIRSF000770">
    <property type="entry name" value="RNA_pol_sigma-SigE/K"/>
    <property type="match status" value="1"/>
</dbReference>
<dbReference type="InterPro" id="IPR014284">
    <property type="entry name" value="RNA_pol_sigma-70_dom"/>
</dbReference>
<dbReference type="Pfam" id="PF04539">
    <property type="entry name" value="Sigma70_r3"/>
    <property type="match status" value="1"/>
</dbReference>
<gene>
    <name evidence="7" type="ORF">H8D96_16020</name>
</gene>
<dbReference type="PANTHER" id="PTHR30385">
    <property type="entry name" value="SIGMA FACTOR F FLAGELLAR"/>
    <property type="match status" value="1"/>
</dbReference>
<dbReference type="InterPro" id="IPR013324">
    <property type="entry name" value="RNA_pol_sigma_r3/r4-like"/>
</dbReference>
<dbReference type="InterPro" id="IPR007627">
    <property type="entry name" value="RNA_pol_sigma70_r2"/>
</dbReference>